<keyword evidence="4" id="KW-0285">Flavoprotein</keyword>
<evidence type="ECO:0000256" key="3">
    <source>
        <dbReference type="ARBA" id="ARBA00022575"/>
    </source>
</evidence>
<reference evidence="12 13" key="1">
    <citation type="submission" date="2019-06" db="EMBL/GenBank/DDBJ databases">
        <title>Genomic Encyclopedia of Archaeal and Bacterial Type Strains, Phase II (KMG-II): from individual species to whole genera.</title>
        <authorList>
            <person name="Goeker M."/>
        </authorList>
    </citation>
    <scope>NUCLEOTIDE SEQUENCE [LARGE SCALE GENOMIC DNA]</scope>
    <source>
        <strain evidence="12 13">DSM 7270</strain>
    </source>
</reference>
<evidence type="ECO:0000256" key="4">
    <source>
        <dbReference type="ARBA" id="ARBA00022630"/>
    </source>
</evidence>
<evidence type="ECO:0000256" key="8">
    <source>
        <dbReference type="ARBA" id="ARBA00023033"/>
    </source>
</evidence>
<organism evidence="12 13">
    <name type="scientific">Acidovorax temperans</name>
    <dbReference type="NCBI Taxonomy" id="80878"/>
    <lineage>
        <taxon>Bacteria</taxon>
        <taxon>Pseudomonadati</taxon>
        <taxon>Pseudomonadota</taxon>
        <taxon>Betaproteobacteria</taxon>
        <taxon>Burkholderiales</taxon>
        <taxon>Comamonadaceae</taxon>
        <taxon>Acidovorax</taxon>
    </lineage>
</organism>
<evidence type="ECO:0000256" key="5">
    <source>
        <dbReference type="ARBA" id="ARBA00022643"/>
    </source>
</evidence>
<dbReference type="GO" id="GO:0018580">
    <property type="term" value="F:nitronate monooxygenase activity"/>
    <property type="evidence" value="ECO:0007669"/>
    <property type="project" value="InterPro"/>
</dbReference>
<dbReference type="FunFam" id="3.20.20.70:FF:000154">
    <property type="entry name" value="Probable nitronate monooxygenase"/>
    <property type="match status" value="1"/>
</dbReference>
<dbReference type="InterPro" id="IPR004136">
    <property type="entry name" value="NMO"/>
</dbReference>
<comment type="similarity">
    <text evidence="2">Belongs to the nitronate monooxygenase family. NMO class I subfamily.</text>
</comment>
<dbReference type="AlphaFoldDB" id="A0A543KW55"/>
<evidence type="ECO:0000256" key="10">
    <source>
        <dbReference type="ARBA" id="ARBA00049401"/>
    </source>
</evidence>
<dbReference type="SUPFAM" id="SSF51412">
    <property type="entry name" value="Inosine monophosphate dehydrogenase (IMPDH)"/>
    <property type="match status" value="1"/>
</dbReference>
<keyword evidence="3" id="KW-0216">Detoxification</keyword>
<dbReference type="PANTHER" id="PTHR42747">
    <property type="entry name" value="NITRONATE MONOOXYGENASE-RELATED"/>
    <property type="match status" value="1"/>
</dbReference>
<dbReference type="PANTHER" id="PTHR42747:SF3">
    <property type="entry name" value="NITRONATE MONOOXYGENASE-RELATED"/>
    <property type="match status" value="1"/>
</dbReference>
<sequence length="373" mass="37850">MTSSLLQRLGIALPIIQGPMTGSDTPALAAAVSSAGGLGMLGCGMRSPAAMAEAAAAVRQQTDRPFGMNLFVQATPTPDDATVQAALQRLAPFYAEFGLVPERPAQWCEDFAAQFDVLVAARPAVASFTFGILTAAQVARLQAVGSTVIGTATTLAEAQAWAAVGADAVCASGMEAGGHRGTFLTPTQPGATGAAPSLADFAASMVGTLPLVAQCAQALSIPVIAAGGIMDGRGIAGALALGAQAVQMGTAFLNCSESAIGPAYREALAHAQATDTRTTRIFSGRPARGIVNRMMQALQADESTVPPYPVQNALTGALRRAAAQAGQADCLSLWAGQGVAQVRPMPAAQLVALLAQEWQQATAPRSTSTIGHQ</sequence>
<evidence type="ECO:0000313" key="13">
    <source>
        <dbReference type="Proteomes" id="UP000316993"/>
    </source>
</evidence>
<dbReference type="Gene3D" id="3.20.20.70">
    <property type="entry name" value="Aldolase class I"/>
    <property type="match status" value="1"/>
</dbReference>
<evidence type="ECO:0000256" key="2">
    <source>
        <dbReference type="ARBA" id="ARBA00009881"/>
    </source>
</evidence>
<evidence type="ECO:0000256" key="7">
    <source>
        <dbReference type="ARBA" id="ARBA00023002"/>
    </source>
</evidence>
<dbReference type="Proteomes" id="UP000316993">
    <property type="component" value="Unassembled WGS sequence"/>
</dbReference>
<proteinExistence type="inferred from homology"/>
<keyword evidence="7" id="KW-0560">Oxidoreductase</keyword>
<comment type="cofactor">
    <cofactor evidence="1">
        <name>FMN</name>
        <dbReference type="ChEBI" id="CHEBI:58210"/>
    </cofactor>
</comment>
<dbReference type="Pfam" id="PF03060">
    <property type="entry name" value="NMO"/>
    <property type="match status" value="1"/>
</dbReference>
<keyword evidence="5" id="KW-0288">FMN</keyword>
<comment type="catalytic activity">
    <reaction evidence="10">
        <text>3 propionate 3-nitronate + 3 O2 + H2O = 3 3-oxopropanoate + 2 nitrate + nitrite + H2O2 + 3 H(+)</text>
        <dbReference type="Rhea" id="RHEA:57332"/>
        <dbReference type="ChEBI" id="CHEBI:15377"/>
        <dbReference type="ChEBI" id="CHEBI:15378"/>
        <dbReference type="ChEBI" id="CHEBI:15379"/>
        <dbReference type="ChEBI" id="CHEBI:16240"/>
        <dbReference type="ChEBI" id="CHEBI:16301"/>
        <dbReference type="ChEBI" id="CHEBI:17632"/>
        <dbReference type="ChEBI" id="CHEBI:33190"/>
        <dbReference type="ChEBI" id="CHEBI:136067"/>
    </reaction>
</comment>
<gene>
    <name evidence="12" type="ORF">BDD18_3932</name>
</gene>
<evidence type="ECO:0000256" key="11">
    <source>
        <dbReference type="ARBA" id="ARBA00067136"/>
    </source>
</evidence>
<name>A0A543KW55_9BURK</name>
<dbReference type="InterPro" id="IPR013785">
    <property type="entry name" value="Aldolase_TIM"/>
</dbReference>
<evidence type="ECO:0000256" key="9">
    <source>
        <dbReference type="ARBA" id="ARBA00031155"/>
    </source>
</evidence>
<evidence type="ECO:0000313" key="12">
    <source>
        <dbReference type="EMBL" id="TQM99281.1"/>
    </source>
</evidence>
<keyword evidence="8 12" id="KW-0503">Monooxygenase</keyword>
<protein>
    <recommendedName>
        <fullName evidence="11">Nitronate monooxygenase</fullName>
    </recommendedName>
    <alternativeName>
        <fullName evidence="9">Propionate 3-nitronate monooxygenase</fullName>
    </alternativeName>
</protein>
<keyword evidence="6" id="KW-0547">Nucleotide-binding</keyword>
<accession>A0A543KW55</accession>
<evidence type="ECO:0000256" key="1">
    <source>
        <dbReference type="ARBA" id="ARBA00001917"/>
    </source>
</evidence>
<dbReference type="CDD" id="cd04730">
    <property type="entry name" value="NPD_like"/>
    <property type="match status" value="1"/>
</dbReference>
<dbReference type="EMBL" id="VFPV01000004">
    <property type="protein sequence ID" value="TQM99281.1"/>
    <property type="molecule type" value="Genomic_DNA"/>
</dbReference>
<comment type="caution">
    <text evidence="12">The sequence shown here is derived from an EMBL/GenBank/DDBJ whole genome shotgun (WGS) entry which is preliminary data.</text>
</comment>
<dbReference type="GO" id="GO:0009636">
    <property type="term" value="P:response to toxic substance"/>
    <property type="evidence" value="ECO:0007669"/>
    <property type="project" value="UniProtKB-KW"/>
</dbReference>
<dbReference type="GO" id="GO:0000166">
    <property type="term" value="F:nucleotide binding"/>
    <property type="evidence" value="ECO:0007669"/>
    <property type="project" value="UniProtKB-KW"/>
</dbReference>
<evidence type="ECO:0000256" key="6">
    <source>
        <dbReference type="ARBA" id="ARBA00022741"/>
    </source>
</evidence>